<dbReference type="Proteomes" id="UP000807785">
    <property type="component" value="Unassembled WGS sequence"/>
</dbReference>
<evidence type="ECO:0000259" key="1">
    <source>
        <dbReference type="Pfam" id="PF03205"/>
    </source>
</evidence>
<dbReference type="InterPro" id="IPR004435">
    <property type="entry name" value="MobB_dom"/>
</dbReference>
<feature type="domain" description="Molybdopterin-guanine dinucleotide biosynthesis protein B (MobB)" evidence="1">
    <location>
        <begin position="3"/>
        <end position="135"/>
    </location>
</feature>
<reference evidence="2" key="1">
    <citation type="submission" date="2020-10" db="EMBL/GenBank/DDBJ databases">
        <title>Connecting structure to function with the recovery of over 1000 high-quality activated sludge metagenome-assembled genomes encoding full-length rRNA genes using long-read sequencing.</title>
        <authorList>
            <person name="Singleton C.M."/>
            <person name="Petriglieri F."/>
            <person name="Kristensen J.M."/>
            <person name="Kirkegaard R.H."/>
            <person name="Michaelsen T.Y."/>
            <person name="Andersen M.H."/>
            <person name="Karst S.M."/>
            <person name="Dueholm M.S."/>
            <person name="Nielsen P.H."/>
            <person name="Albertsen M."/>
        </authorList>
    </citation>
    <scope>NUCLEOTIDE SEQUENCE</scope>
    <source>
        <strain evidence="2">Bjer_18-Q3-R1-45_BAT3C.347</strain>
    </source>
</reference>
<dbReference type="AlphaFoldDB" id="A0A9D7HNK9"/>
<accession>A0A9D7HNK9</accession>
<comment type="caution">
    <text evidence="2">The sequence shown here is derived from an EMBL/GenBank/DDBJ whole genome shotgun (WGS) entry which is preliminary data.</text>
</comment>
<dbReference type="CDD" id="cd03116">
    <property type="entry name" value="MobB"/>
    <property type="match status" value="1"/>
</dbReference>
<dbReference type="InterPro" id="IPR052539">
    <property type="entry name" value="MGD_biosynthesis_adapter"/>
</dbReference>
<protein>
    <submittedName>
        <fullName evidence="2">Molybdopterin-guanine dinucleotide biosynthesis protein B</fullName>
    </submittedName>
</protein>
<proteinExistence type="predicted"/>
<dbReference type="PANTHER" id="PTHR40072:SF1">
    <property type="entry name" value="MOLYBDOPTERIN-GUANINE DINUCLEOTIDE BIOSYNTHESIS ADAPTER PROTEIN"/>
    <property type="match status" value="1"/>
</dbReference>
<evidence type="ECO:0000313" key="3">
    <source>
        <dbReference type="Proteomes" id="UP000807785"/>
    </source>
</evidence>
<organism evidence="2 3">
    <name type="scientific">Candidatus Methylophosphatis roskildensis</name>
    <dbReference type="NCBI Taxonomy" id="2899263"/>
    <lineage>
        <taxon>Bacteria</taxon>
        <taxon>Pseudomonadati</taxon>
        <taxon>Pseudomonadota</taxon>
        <taxon>Betaproteobacteria</taxon>
        <taxon>Nitrosomonadales</taxon>
        <taxon>Sterolibacteriaceae</taxon>
        <taxon>Candidatus Methylophosphatis</taxon>
    </lineage>
</organism>
<dbReference type="GO" id="GO:0005525">
    <property type="term" value="F:GTP binding"/>
    <property type="evidence" value="ECO:0007669"/>
    <property type="project" value="InterPro"/>
</dbReference>
<dbReference type="Gene3D" id="3.40.50.300">
    <property type="entry name" value="P-loop containing nucleotide triphosphate hydrolases"/>
    <property type="match status" value="1"/>
</dbReference>
<name>A0A9D7HNK9_9PROT</name>
<dbReference type="InterPro" id="IPR027417">
    <property type="entry name" value="P-loop_NTPase"/>
</dbReference>
<dbReference type="EMBL" id="JADJEV010000005">
    <property type="protein sequence ID" value="MBK6974888.1"/>
    <property type="molecule type" value="Genomic_DNA"/>
</dbReference>
<evidence type="ECO:0000313" key="2">
    <source>
        <dbReference type="EMBL" id="MBK6974888.1"/>
    </source>
</evidence>
<gene>
    <name evidence="2" type="primary">mobB</name>
    <name evidence="2" type="ORF">IPH26_18815</name>
</gene>
<dbReference type="NCBIfam" id="TIGR00176">
    <property type="entry name" value="mobB"/>
    <property type="match status" value="1"/>
</dbReference>
<sequence length="168" mass="18679">MKVFGFAGYSGSGKTTLIEQIIPRIVVQGLRVSLIKHAHHGFDIDRPGKDSFRHREAGCSEVLLTSDSRWVLMHELRGAPEPDLFTQLQVLSPCDVVLVEGFKSVPIPKLEVYRPSHGRPLIFPENPHVVAIATDTMPAKAFPPHLTHLDVNDPDRVTNFILGFLELA</sequence>
<dbReference type="Pfam" id="PF03205">
    <property type="entry name" value="MobB"/>
    <property type="match status" value="1"/>
</dbReference>
<dbReference type="PANTHER" id="PTHR40072">
    <property type="entry name" value="MOLYBDOPTERIN-GUANINE DINUCLEOTIDE BIOSYNTHESIS ADAPTER PROTEIN-RELATED"/>
    <property type="match status" value="1"/>
</dbReference>
<dbReference type="SUPFAM" id="SSF52540">
    <property type="entry name" value="P-loop containing nucleoside triphosphate hydrolases"/>
    <property type="match status" value="1"/>
</dbReference>
<dbReference type="GO" id="GO:0006777">
    <property type="term" value="P:Mo-molybdopterin cofactor biosynthetic process"/>
    <property type="evidence" value="ECO:0007669"/>
    <property type="project" value="InterPro"/>
</dbReference>